<accession>A0A0R2I0T0</accession>
<gene>
    <name evidence="7" type="primary">sbcD</name>
    <name evidence="10" type="ORF">IV45_GL001068</name>
</gene>
<dbReference type="AlphaFoldDB" id="A0A0R2I0T0"/>
<keyword evidence="7" id="KW-0233">DNA recombination</keyword>
<comment type="function">
    <text evidence="7">SbcCD cleaves DNA hairpin structures. These structures can inhibit DNA replication and are intermediates in certain DNA recombination reactions. The complex acts as a 3'-&gt;5' double strand exonuclease that can open hairpins. It also has a 5' single-strand endonuclease activity.</text>
</comment>
<dbReference type="EMBL" id="JQBW01000010">
    <property type="protein sequence ID" value="KRN58616.1"/>
    <property type="molecule type" value="Genomic_DNA"/>
</dbReference>
<evidence type="ECO:0000256" key="2">
    <source>
        <dbReference type="ARBA" id="ARBA00011322"/>
    </source>
</evidence>
<comment type="similarity">
    <text evidence="1 7">Belongs to the SbcD family.</text>
</comment>
<comment type="caution">
    <text evidence="10">The sequence shown here is derived from an EMBL/GenBank/DDBJ whole genome shotgun (WGS) entry which is preliminary data.</text>
</comment>
<dbReference type="CDD" id="cd00840">
    <property type="entry name" value="MPP_Mre11_N"/>
    <property type="match status" value="1"/>
</dbReference>
<organism evidence="10 11">
    <name type="scientific">Limosilactobacillus secaliphilus</name>
    <dbReference type="NCBI Taxonomy" id="396268"/>
    <lineage>
        <taxon>Bacteria</taxon>
        <taxon>Bacillati</taxon>
        <taxon>Bacillota</taxon>
        <taxon>Bacilli</taxon>
        <taxon>Lactobacillales</taxon>
        <taxon>Lactobacillaceae</taxon>
        <taxon>Limosilactobacillus</taxon>
    </lineage>
</organism>
<keyword evidence="6 7" id="KW-0269">Exonuclease</keyword>
<keyword evidence="4 7" id="KW-0540">Nuclease</keyword>
<dbReference type="InterPro" id="IPR004593">
    <property type="entry name" value="SbcD"/>
</dbReference>
<feature type="domain" description="Calcineurin-like phosphoesterase" evidence="8">
    <location>
        <begin position="1"/>
        <end position="213"/>
    </location>
</feature>
<dbReference type="PANTHER" id="PTHR30337">
    <property type="entry name" value="COMPONENT OF ATP-DEPENDENT DSDNA EXONUCLEASE"/>
    <property type="match status" value="1"/>
</dbReference>
<evidence type="ECO:0000256" key="3">
    <source>
        <dbReference type="ARBA" id="ARBA00013365"/>
    </source>
</evidence>
<comment type="subunit">
    <text evidence="2 7">Heterodimer of SbcC and SbcD.</text>
</comment>
<dbReference type="NCBIfam" id="TIGR00619">
    <property type="entry name" value="sbcd"/>
    <property type="match status" value="1"/>
</dbReference>
<evidence type="ECO:0000313" key="10">
    <source>
        <dbReference type="EMBL" id="KRN58616.1"/>
    </source>
</evidence>
<dbReference type="InterPro" id="IPR004843">
    <property type="entry name" value="Calcineurin-like_PHP"/>
</dbReference>
<reference evidence="10 11" key="1">
    <citation type="journal article" date="2015" name="Genome Announc.">
        <title>Expanding the biotechnology potential of lactobacilli through comparative genomics of 213 strains and associated genera.</title>
        <authorList>
            <person name="Sun Z."/>
            <person name="Harris H.M."/>
            <person name="McCann A."/>
            <person name="Guo C."/>
            <person name="Argimon S."/>
            <person name="Zhang W."/>
            <person name="Yang X."/>
            <person name="Jeffery I.B."/>
            <person name="Cooney J.C."/>
            <person name="Kagawa T.F."/>
            <person name="Liu W."/>
            <person name="Song Y."/>
            <person name="Salvetti E."/>
            <person name="Wrobel A."/>
            <person name="Rasinkangas P."/>
            <person name="Parkhill J."/>
            <person name="Rea M.C."/>
            <person name="O'Sullivan O."/>
            <person name="Ritari J."/>
            <person name="Douillard F.P."/>
            <person name="Paul Ross R."/>
            <person name="Yang R."/>
            <person name="Briner A.E."/>
            <person name="Felis G.E."/>
            <person name="de Vos W.M."/>
            <person name="Barrangou R."/>
            <person name="Klaenhammer T.R."/>
            <person name="Caufield P.W."/>
            <person name="Cui Y."/>
            <person name="Zhang H."/>
            <person name="O'Toole P.W."/>
        </authorList>
    </citation>
    <scope>NUCLEOTIDE SEQUENCE [LARGE SCALE GENOMIC DNA]</scope>
    <source>
        <strain evidence="10 11">DSM 17896</strain>
    </source>
</reference>
<dbReference type="Pfam" id="PF00149">
    <property type="entry name" value="Metallophos"/>
    <property type="match status" value="1"/>
</dbReference>
<evidence type="ECO:0000259" key="8">
    <source>
        <dbReference type="Pfam" id="PF00149"/>
    </source>
</evidence>
<dbReference type="Gene3D" id="3.60.21.10">
    <property type="match status" value="1"/>
</dbReference>
<dbReference type="PANTHER" id="PTHR30337:SF0">
    <property type="entry name" value="NUCLEASE SBCCD SUBUNIT D"/>
    <property type="match status" value="1"/>
</dbReference>
<keyword evidence="5 7" id="KW-0378">Hydrolase</keyword>
<dbReference type="STRING" id="396268.IV45_GL001068"/>
<sequence>MRFLHTADWHIGKNLAGYDLLADQAATFKEIEQIALENKVDAVVIAGDLYDRSVPSEAAITELTHELMQLNLHDHLPLLVISGNHDSAIRLGVGRQWYQATDLFLNTDFAAAFKPVTIQDTQFFLLPYFGLQQVKNYFQDDSLRTLNSAMTAIVERMQENFAPNKQHVLVAHFYAAGSTRVQSDTQMEIGGLSAVDTSIMVPFDYVALGHLHSRNALKEDRVRYSGSPMKFSAGEANLEKGVWIVDTDSWQIDWHPLKPVHQLIVLTESFAKLTDPQFAKQYAKDDYYVIKLTDRQVIPDVMSRLREYYPQIISLERKNGFQTPHSKVDRKAATEDPFDLLQQFYEESANNPLSPMQEKWAQAALKQAQKEE</sequence>
<dbReference type="RefSeq" id="WP_057742261.1">
    <property type="nucleotide sequence ID" value="NZ_JQBW01000010.1"/>
</dbReference>
<feature type="domain" description="Nuclease SbcCD subunit D C-terminal" evidence="9">
    <location>
        <begin position="261"/>
        <end position="347"/>
    </location>
</feature>
<evidence type="ECO:0000256" key="4">
    <source>
        <dbReference type="ARBA" id="ARBA00022722"/>
    </source>
</evidence>
<dbReference type="InterPro" id="IPR029052">
    <property type="entry name" value="Metallo-depent_PP-like"/>
</dbReference>
<dbReference type="SUPFAM" id="SSF56300">
    <property type="entry name" value="Metallo-dependent phosphatases"/>
    <property type="match status" value="1"/>
</dbReference>
<dbReference type="GO" id="GO:0008408">
    <property type="term" value="F:3'-5' exonuclease activity"/>
    <property type="evidence" value="ECO:0007669"/>
    <property type="project" value="InterPro"/>
</dbReference>
<evidence type="ECO:0000256" key="5">
    <source>
        <dbReference type="ARBA" id="ARBA00022801"/>
    </source>
</evidence>
<keyword evidence="11" id="KW-1185">Reference proteome</keyword>
<dbReference type="PATRIC" id="fig|396268.3.peg.1080"/>
<evidence type="ECO:0000256" key="1">
    <source>
        <dbReference type="ARBA" id="ARBA00010555"/>
    </source>
</evidence>
<dbReference type="GO" id="GO:0006310">
    <property type="term" value="P:DNA recombination"/>
    <property type="evidence" value="ECO:0007669"/>
    <property type="project" value="UniProtKB-KW"/>
</dbReference>
<dbReference type="Pfam" id="PF12320">
    <property type="entry name" value="SbcD_C"/>
    <property type="match status" value="1"/>
</dbReference>
<name>A0A0R2I0T0_9LACO</name>
<proteinExistence type="inferred from homology"/>
<evidence type="ECO:0000256" key="6">
    <source>
        <dbReference type="ARBA" id="ARBA00022839"/>
    </source>
</evidence>
<dbReference type="InterPro" id="IPR050535">
    <property type="entry name" value="DNA_Repair-Maintenance_Comp"/>
</dbReference>
<keyword evidence="7" id="KW-0235">DNA replication</keyword>
<dbReference type="GO" id="GO:0006260">
    <property type="term" value="P:DNA replication"/>
    <property type="evidence" value="ECO:0007669"/>
    <property type="project" value="UniProtKB-KW"/>
</dbReference>
<protein>
    <recommendedName>
        <fullName evidence="3 7">Nuclease SbcCD subunit D</fullName>
    </recommendedName>
</protein>
<dbReference type="OrthoDB" id="9773856at2"/>
<evidence type="ECO:0000256" key="7">
    <source>
        <dbReference type="RuleBase" id="RU363069"/>
    </source>
</evidence>
<evidence type="ECO:0000259" key="9">
    <source>
        <dbReference type="Pfam" id="PF12320"/>
    </source>
</evidence>
<dbReference type="Proteomes" id="UP000050934">
    <property type="component" value="Unassembled WGS sequence"/>
</dbReference>
<evidence type="ECO:0000313" key="11">
    <source>
        <dbReference type="Proteomes" id="UP000050934"/>
    </source>
</evidence>
<keyword evidence="7" id="KW-0255">Endonuclease</keyword>
<dbReference type="GO" id="GO:0004519">
    <property type="term" value="F:endonuclease activity"/>
    <property type="evidence" value="ECO:0007669"/>
    <property type="project" value="UniProtKB-KW"/>
</dbReference>
<dbReference type="InterPro" id="IPR041796">
    <property type="entry name" value="Mre11_N"/>
</dbReference>
<dbReference type="InterPro" id="IPR026843">
    <property type="entry name" value="SbcD_C"/>
</dbReference>